<dbReference type="PANTHER" id="PTHR30600:SF9">
    <property type="entry name" value="BLR7738 PROTEIN"/>
    <property type="match status" value="1"/>
</dbReference>
<dbReference type="InterPro" id="IPR036909">
    <property type="entry name" value="Cyt_c-like_dom_sf"/>
</dbReference>
<dbReference type="EMBL" id="JAUTWS010000203">
    <property type="protein sequence ID" value="MDO9714284.1"/>
    <property type="molecule type" value="Genomic_DNA"/>
</dbReference>
<dbReference type="RefSeq" id="WP_305109118.1">
    <property type="nucleotide sequence ID" value="NZ_JAUTWS010000203.1"/>
</dbReference>
<keyword evidence="6" id="KW-0575">Peroxidase</keyword>
<dbReference type="InterPro" id="IPR009056">
    <property type="entry name" value="Cyt_c-like_dom"/>
</dbReference>
<feature type="domain" description="Cytochrome c" evidence="5">
    <location>
        <begin position="332"/>
        <end position="581"/>
    </location>
</feature>
<dbReference type="NCBIfam" id="NF040606">
    <property type="entry name" value="CytoC_perox"/>
    <property type="match status" value="1"/>
</dbReference>
<accession>A0ABT9EDW0</accession>
<dbReference type="GO" id="GO:0004601">
    <property type="term" value="F:peroxidase activity"/>
    <property type="evidence" value="ECO:0007669"/>
    <property type="project" value="UniProtKB-KW"/>
</dbReference>
<keyword evidence="2 4" id="KW-0479">Metal-binding</keyword>
<evidence type="ECO:0000256" key="4">
    <source>
        <dbReference type="PROSITE-ProRule" id="PRU00433"/>
    </source>
</evidence>
<name>A0ABT9EDW0_9PROT</name>
<protein>
    <submittedName>
        <fullName evidence="6">Di-heme-cytochrome C peroxidase</fullName>
    </submittedName>
</protein>
<dbReference type="PROSITE" id="PS51257">
    <property type="entry name" value="PROKAR_LIPOPROTEIN"/>
    <property type="match status" value="1"/>
</dbReference>
<gene>
    <name evidence="6" type="ORF">Q7A36_38690</name>
</gene>
<dbReference type="Gene3D" id="1.10.760.10">
    <property type="entry name" value="Cytochrome c-like domain"/>
    <property type="match status" value="1"/>
</dbReference>
<sequence>MRQSLIALGLAVGAASCTPPPRPVPLEAGTLDQGPAWTEAARADFYTRDQGSQLMPAAWLMALQDADGQPFMRDRLARYGYLPNRDAPTSVLPVGFSLAGPPGGQMVGMSCAACHTREIEAEGRAWRVDGGPAFADFQSFLADLDRAVGALLANPAAFDTFAVAVLGNPPAPADKAALQQQVERWYRRYHTIIARSLPTPPWGPGRLDAVAMIFNRLTGLDLGPPPDYLIPANIRVADAPVRYPFLWNAAKQDKTQWPGFADNGNDVLALARNLGEVLGVFATFHPVPDPRIPLLGVNYVAQNSANFDGLLKLEDLLKRIGPPRYPFAVDQTLVAQGRAIFARDPAQGGCAGCHDIKPGAFRGFEETWATPIQDVGTDSREVNLLARTAQSGVLEGHMAPLGGTLKAEEPAVQLLGAAVFGSILQAPFATDLQRQGKLALAAPRDPRRMTAAVAAAKAPSLEGAYPAPQRAEAAAATPGAAYEARVMQGIWATAPYLHNGSVPTLADLLKPAAARPAEFSIGPAYDTTAVGLARVQPGTMAVLRTTGCEDRDSGNSRCGHEFGTTLTDDEKRALLEYLKTL</sequence>
<keyword evidence="1 4" id="KW-0349">Heme</keyword>
<dbReference type="PANTHER" id="PTHR30600">
    <property type="entry name" value="CYTOCHROME C PEROXIDASE-RELATED"/>
    <property type="match status" value="1"/>
</dbReference>
<dbReference type="Proteomes" id="UP001243009">
    <property type="component" value="Unassembled WGS sequence"/>
</dbReference>
<dbReference type="PROSITE" id="PS51007">
    <property type="entry name" value="CYTC"/>
    <property type="match status" value="2"/>
</dbReference>
<dbReference type="InterPro" id="IPR051395">
    <property type="entry name" value="Cytochrome_c_Peroxidase/MauG"/>
</dbReference>
<evidence type="ECO:0000313" key="6">
    <source>
        <dbReference type="EMBL" id="MDO9714284.1"/>
    </source>
</evidence>
<evidence type="ECO:0000256" key="2">
    <source>
        <dbReference type="ARBA" id="ARBA00022723"/>
    </source>
</evidence>
<proteinExistence type="predicted"/>
<keyword evidence="7" id="KW-1185">Reference proteome</keyword>
<evidence type="ECO:0000313" key="7">
    <source>
        <dbReference type="Proteomes" id="UP001243009"/>
    </source>
</evidence>
<dbReference type="Pfam" id="PF21419">
    <property type="entry name" value="RoxA-like_Cyt-c"/>
    <property type="match status" value="1"/>
</dbReference>
<evidence type="ECO:0000256" key="1">
    <source>
        <dbReference type="ARBA" id="ARBA00022617"/>
    </source>
</evidence>
<organism evidence="6 7">
    <name type="scientific">Paracraurococcus lichenis</name>
    <dbReference type="NCBI Taxonomy" id="3064888"/>
    <lineage>
        <taxon>Bacteria</taxon>
        <taxon>Pseudomonadati</taxon>
        <taxon>Pseudomonadota</taxon>
        <taxon>Alphaproteobacteria</taxon>
        <taxon>Acetobacterales</taxon>
        <taxon>Roseomonadaceae</taxon>
        <taxon>Paracraurococcus</taxon>
    </lineage>
</organism>
<dbReference type="SUPFAM" id="SSF46626">
    <property type="entry name" value="Cytochrome c"/>
    <property type="match status" value="2"/>
</dbReference>
<evidence type="ECO:0000259" key="5">
    <source>
        <dbReference type="PROSITE" id="PS51007"/>
    </source>
</evidence>
<keyword evidence="6" id="KW-0560">Oxidoreductase</keyword>
<dbReference type="InterPro" id="IPR047758">
    <property type="entry name" value="CytoC_perox"/>
</dbReference>
<reference evidence="6 7" key="1">
    <citation type="submission" date="2023-08" db="EMBL/GenBank/DDBJ databases">
        <title>The draft genome sequence of Paracraurococcus sp. LOR1-02.</title>
        <authorList>
            <person name="Kingkaew E."/>
            <person name="Tanasupawat S."/>
        </authorList>
    </citation>
    <scope>NUCLEOTIDE SEQUENCE [LARGE SCALE GENOMIC DNA]</scope>
    <source>
        <strain evidence="6 7">LOR1-02</strain>
    </source>
</reference>
<comment type="caution">
    <text evidence="6">The sequence shown here is derived from an EMBL/GenBank/DDBJ whole genome shotgun (WGS) entry which is preliminary data.</text>
</comment>
<evidence type="ECO:0000256" key="3">
    <source>
        <dbReference type="ARBA" id="ARBA00023004"/>
    </source>
</evidence>
<keyword evidence="3 4" id="KW-0408">Iron</keyword>
<feature type="domain" description="Cytochrome c" evidence="5">
    <location>
        <begin position="98"/>
        <end position="186"/>
    </location>
</feature>